<evidence type="ECO:0000313" key="3">
    <source>
        <dbReference type="EMBL" id="KAF4395139.1"/>
    </source>
</evidence>
<dbReference type="InterPro" id="IPR026960">
    <property type="entry name" value="RVT-Znf"/>
</dbReference>
<dbReference type="Proteomes" id="UP000583929">
    <property type="component" value="Unassembled WGS sequence"/>
</dbReference>
<evidence type="ECO:0000313" key="5">
    <source>
        <dbReference type="Proteomes" id="UP000583929"/>
    </source>
</evidence>
<dbReference type="AlphaFoldDB" id="A0A7J6ET92"/>
<evidence type="ECO:0000313" key="4">
    <source>
        <dbReference type="Proteomes" id="UP000525078"/>
    </source>
</evidence>
<evidence type="ECO:0000313" key="2">
    <source>
        <dbReference type="EMBL" id="KAF4361608.1"/>
    </source>
</evidence>
<gene>
    <name evidence="2" type="ORF">F8388_007624</name>
    <name evidence="3" type="ORF">G4B88_018009</name>
</gene>
<proteinExistence type="predicted"/>
<dbReference type="EMBL" id="JAATIP010000191">
    <property type="protein sequence ID" value="KAF4361608.1"/>
    <property type="molecule type" value="Genomic_DNA"/>
</dbReference>
<keyword evidence="5" id="KW-1185">Reference proteome</keyword>
<feature type="domain" description="Reverse transcriptase zinc-binding" evidence="1">
    <location>
        <begin position="150"/>
        <end position="233"/>
    </location>
</feature>
<sequence length="405" mass="45973">MITCYTIQILGTCTRICNQRTTDLIDVFTAKDAPYAVVRGVFREENCRIFQKEANIGELGLEPREEVGEGLFVGWEVLVALALIMIQFTNFAVLEFGNPLPLLIVSLGSLGFRIRFLFGTELGDEIDRIQIVKNGEDDFIAWKNSKTRNFTVKGAYWDAQIHRFGGVNRLWGWIWNAKVHPRLSMMMWRVCANVLPTEDIFKQPEHSNCCFCGVSRESPLHLFASCSFATALWFCCPFPVRIDTIQADSITDLLRRLCEGADEDLRMLCCYAVIFDIIWNIRNIIHHDKDAIWSVDQVRREIHKRFFEFSSAQVSSPTGKGEGVEMAVCLNITTKSVLVVDGSFSNDRYGCGVLALATVLLLQNWKLSFLVSSGRWTMVGIAFRSRPIQRSWSMLSVPRSLLIGN</sequence>
<dbReference type="EMBL" id="JAATIQ010000041">
    <property type="protein sequence ID" value="KAF4395139.1"/>
    <property type="molecule type" value="Genomic_DNA"/>
</dbReference>
<reference evidence="4 5" key="1">
    <citation type="journal article" date="2020" name="bioRxiv">
        <title>Sequence and annotation of 42 cannabis genomes reveals extensive copy number variation in cannabinoid synthesis and pathogen resistance genes.</title>
        <authorList>
            <person name="Mckernan K.J."/>
            <person name="Helbert Y."/>
            <person name="Kane L.T."/>
            <person name="Ebling H."/>
            <person name="Zhang L."/>
            <person name="Liu B."/>
            <person name="Eaton Z."/>
            <person name="Mclaughlin S."/>
            <person name="Kingan S."/>
            <person name="Baybayan P."/>
            <person name="Concepcion G."/>
            <person name="Jordan M."/>
            <person name="Riva A."/>
            <person name="Barbazuk W."/>
            <person name="Harkins T."/>
        </authorList>
    </citation>
    <scope>NUCLEOTIDE SEQUENCE [LARGE SCALE GENOMIC DNA]</scope>
    <source>
        <strain evidence="4 5">cv. Jamaican Lion 4</strain>
        <strain evidence="3">Father</strain>
        <strain evidence="2">Mother</strain>
        <tissue evidence="2">Leaf</tissue>
    </source>
</reference>
<comment type="caution">
    <text evidence="2">The sequence shown here is derived from an EMBL/GenBank/DDBJ whole genome shotgun (WGS) entry which is preliminary data.</text>
</comment>
<name>A0A7J6ET92_CANSA</name>
<dbReference type="Pfam" id="PF13966">
    <property type="entry name" value="zf-RVT"/>
    <property type="match status" value="1"/>
</dbReference>
<accession>A0A7J6ET92</accession>
<protein>
    <recommendedName>
        <fullName evidence="1">Reverse transcriptase zinc-binding domain-containing protein</fullName>
    </recommendedName>
</protein>
<organism evidence="2 4">
    <name type="scientific">Cannabis sativa</name>
    <name type="common">Hemp</name>
    <name type="synonym">Marijuana</name>
    <dbReference type="NCBI Taxonomy" id="3483"/>
    <lineage>
        <taxon>Eukaryota</taxon>
        <taxon>Viridiplantae</taxon>
        <taxon>Streptophyta</taxon>
        <taxon>Embryophyta</taxon>
        <taxon>Tracheophyta</taxon>
        <taxon>Spermatophyta</taxon>
        <taxon>Magnoliopsida</taxon>
        <taxon>eudicotyledons</taxon>
        <taxon>Gunneridae</taxon>
        <taxon>Pentapetalae</taxon>
        <taxon>rosids</taxon>
        <taxon>fabids</taxon>
        <taxon>Rosales</taxon>
        <taxon>Cannabaceae</taxon>
        <taxon>Cannabis</taxon>
    </lineage>
</organism>
<evidence type="ECO:0000259" key="1">
    <source>
        <dbReference type="Pfam" id="PF13966"/>
    </source>
</evidence>
<dbReference type="Proteomes" id="UP000525078">
    <property type="component" value="Unassembled WGS sequence"/>
</dbReference>